<keyword evidence="2" id="KW-1185">Reference proteome</keyword>
<gene>
    <name evidence="1" type="ORF">N7U66_07880</name>
</gene>
<sequence>MIEYRESTIALLNSRMKTDDYSNLAQTKLYVVQNRSLNLDNYKNMRELRSRDSLDKLSQSQKIQYLEDRLQKLSKLERNQIPFEELSKEVKINYENLTAFSFSNVINSNFSKIDTITVFSIRFNDSLTNEATKLAEQKKLQNWLKLKLKLDTLIVKRIN</sequence>
<dbReference type="RefSeq" id="WP_267678611.1">
    <property type="nucleotide sequence ID" value="NZ_CP113088.1"/>
</dbReference>
<name>A0A9E8MYD6_9FLAO</name>
<reference evidence="1" key="1">
    <citation type="submission" date="2022-11" db="EMBL/GenBank/DDBJ databases">
        <title>Lacinutrix neustonica HL-RS19T sp. nov., isolated from the surface microlayer sample of brackish Lake Shihwa.</title>
        <authorList>
            <person name="Choi J.Y."/>
            <person name="Hwang C.Y."/>
        </authorList>
    </citation>
    <scope>NUCLEOTIDE SEQUENCE</scope>
    <source>
        <strain evidence="1">HL-RS19</strain>
    </source>
</reference>
<dbReference type="EMBL" id="CP113088">
    <property type="protein sequence ID" value="WAC03973.1"/>
    <property type="molecule type" value="Genomic_DNA"/>
</dbReference>
<evidence type="ECO:0000313" key="1">
    <source>
        <dbReference type="EMBL" id="WAC03973.1"/>
    </source>
</evidence>
<evidence type="ECO:0000313" key="2">
    <source>
        <dbReference type="Proteomes" id="UP001164705"/>
    </source>
</evidence>
<dbReference type="KEGG" id="lnu:N7U66_07880"/>
<protein>
    <submittedName>
        <fullName evidence="1">Uncharacterized protein</fullName>
    </submittedName>
</protein>
<dbReference type="Proteomes" id="UP001164705">
    <property type="component" value="Chromosome"/>
</dbReference>
<dbReference type="AlphaFoldDB" id="A0A9E8MYD6"/>
<organism evidence="1 2">
    <name type="scientific">Lacinutrix neustonica</name>
    <dbReference type="NCBI Taxonomy" id="2980107"/>
    <lineage>
        <taxon>Bacteria</taxon>
        <taxon>Pseudomonadati</taxon>
        <taxon>Bacteroidota</taxon>
        <taxon>Flavobacteriia</taxon>
        <taxon>Flavobacteriales</taxon>
        <taxon>Flavobacteriaceae</taxon>
        <taxon>Lacinutrix</taxon>
    </lineage>
</organism>
<accession>A0A9E8MYD6</accession>
<proteinExistence type="predicted"/>